<gene>
    <name evidence="3" type="ORF">LAUMK142_01932</name>
</gene>
<evidence type="ECO:0000256" key="1">
    <source>
        <dbReference type="SAM" id="MobiDB-lite"/>
    </source>
</evidence>
<evidence type="ECO:0000313" key="3">
    <source>
        <dbReference type="EMBL" id="VBA49421.1"/>
    </source>
</evidence>
<feature type="transmembrane region" description="Helical" evidence="2">
    <location>
        <begin position="207"/>
        <end position="228"/>
    </location>
</feature>
<feature type="transmembrane region" description="Helical" evidence="2">
    <location>
        <begin position="172"/>
        <end position="195"/>
    </location>
</feature>
<feature type="region of interest" description="Disordered" evidence="1">
    <location>
        <begin position="301"/>
        <end position="325"/>
    </location>
</feature>
<feature type="compositionally biased region" description="Polar residues" evidence="1">
    <location>
        <begin position="312"/>
        <end position="325"/>
    </location>
</feature>
<evidence type="ECO:0000313" key="4">
    <source>
        <dbReference type="Proteomes" id="UP000268285"/>
    </source>
</evidence>
<name>A0A498QQR7_9MYCO</name>
<dbReference type="InterPro" id="IPR051790">
    <property type="entry name" value="Cytochrome_c-biogenesis_DsbD"/>
</dbReference>
<feature type="transmembrane region" description="Helical" evidence="2">
    <location>
        <begin position="12"/>
        <end position="36"/>
    </location>
</feature>
<dbReference type="AlphaFoldDB" id="A0A498QQR7"/>
<proteinExistence type="predicted"/>
<keyword evidence="2" id="KW-0472">Membrane</keyword>
<feature type="transmembrane region" description="Helical" evidence="2">
    <location>
        <begin position="56"/>
        <end position="81"/>
    </location>
</feature>
<feature type="transmembrane region" description="Helical" evidence="2">
    <location>
        <begin position="87"/>
        <end position="108"/>
    </location>
</feature>
<feature type="transmembrane region" description="Helical" evidence="2">
    <location>
        <begin position="138"/>
        <end position="160"/>
    </location>
</feature>
<reference evidence="3 4" key="1">
    <citation type="submission" date="2018-09" db="EMBL/GenBank/DDBJ databases">
        <authorList>
            <person name="Tagini F."/>
        </authorList>
    </citation>
    <scope>NUCLEOTIDE SEQUENCE [LARGE SCALE GENOMIC DNA]</scope>
    <source>
        <strain evidence="3 4">MK142</strain>
    </source>
</reference>
<sequence length="325" mass="34015">MDDLVDQGFVGLAFAAGLVAALNPCGFAMLPAYLLLVVRGLHPAERGGLPALLRALAATVGMALGFTTVFGLFGALTISAATTVQRYLPYATVLIGIVLVALGVWLLAGRELTALTPRRFGSRWAPTARLGSTYGYGVSYATASLSCTIGPFLAVTGAGFRGGSIAGSIAIYLAYIAGLTLVVGVLAVGVAAASSALADRIRRVLPLVNRISGALLVLTGLYVGYYGLYELRLFAGAGVNPRDRVIAAAGRLQGVLAGWVHEHGAWPWVAALAMLTLGGLAGAWYRRARAFYLSQPRRRPHRSRTITTSTSAANPIRNQSSTWPT</sequence>
<dbReference type="EMBL" id="UPHU01000001">
    <property type="protein sequence ID" value="VBA49421.1"/>
    <property type="molecule type" value="Genomic_DNA"/>
</dbReference>
<evidence type="ECO:0000256" key="2">
    <source>
        <dbReference type="SAM" id="Phobius"/>
    </source>
</evidence>
<dbReference type="RefSeq" id="WP_423793621.1">
    <property type="nucleotide sequence ID" value="NZ_JAIENV010000154.1"/>
</dbReference>
<keyword evidence="4" id="KW-1185">Reference proteome</keyword>
<keyword evidence="2" id="KW-1133">Transmembrane helix</keyword>
<dbReference type="PANTHER" id="PTHR31272">
    <property type="entry name" value="CYTOCHROME C-TYPE BIOGENESIS PROTEIN HI_1454-RELATED"/>
    <property type="match status" value="1"/>
</dbReference>
<feature type="transmembrane region" description="Helical" evidence="2">
    <location>
        <begin position="265"/>
        <end position="285"/>
    </location>
</feature>
<accession>A0A498QQR7</accession>
<keyword evidence="2" id="KW-0812">Transmembrane</keyword>
<protein>
    <submittedName>
        <fullName evidence="3">Uncharacterized protein</fullName>
    </submittedName>
</protein>
<dbReference type="Proteomes" id="UP000268285">
    <property type="component" value="Unassembled WGS sequence"/>
</dbReference>
<organism evidence="3 4">
    <name type="scientific">Mycobacterium pseudokansasii</name>
    <dbReference type="NCBI Taxonomy" id="2341080"/>
    <lineage>
        <taxon>Bacteria</taxon>
        <taxon>Bacillati</taxon>
        <taxon>Actinomycetota</taxon>
        <taxon>Actinomycetes</taxon>
        <taxon>Mycobacteriales</taxon>
        <taxon>Mycobacteriaceae</taxon>
        <taxon>Mycobacterium</taxon>
    </lineage>
</organism>
<dbReference type="PANTHER" id="PTHR31272:SF4">
    <property type="entry name" value="CYTOCHROME C-TYPE BIOGENESIS PROTEIN HI_1454-RELATED"/>
    <property type="match status" value="1"/>
</dbReference>